<evidence type="ECO:0000259" key="1">
    <source>
        <dbReference type="Pfam" id="PF00109"/>
    </source>
</evidence>
<dbReference type="SUPFAM" id="SSF53901">
    <property type="entry name" value="Thiolase-like"/>
    <property type="match status" value="1"/>
</dbReference>
<dbReference type="EMBL" id="JAUDFV010000154">
    <property type="protein sequence ID" value="KAL2715951.1"/>
    <property type="molecule type" value="Genomic_DNA"/>
</dbReference>
<dbReference type="AlphaFoldDB" id="A0ABD2A5N6"/>
<evidence type="ECO:0000313" key="3">
    <source>
        <dbReference type="Proteomes" id="UP001607302"/>
    </source>
</evidence>
<dbReference type="InterPro" id="IPR050091">
    <property type="entry name" value="PKS_NRPS_Biosynth_Enz"/>
</dbReference>
<feature type="domain" description="Beta-ketoacyl synthase-like N-terminal" evidence="1">
    <location>
        <begin position="5"/>
        <end position="52"/>
    </location>
</feature>
<dbReference type="Proteomes" id="UP001607302">
    <property type="component" value="Unassembled WGS sequence"/>
</dbReference>
<dbReference type="PANTHER" id="PTHR43775">
    <property type="entry name" value="FATTY ACID SYNTHASE"/>
    <property type="match status" value="1"/>
</dbReference>
<reference evidence="2 3" key="1">
    <citation type="journal article" date="2024" name="Ann. Entomol. Soc. Am.">
        <title>Genomic analyses of the southern and eastern yellowjacket wasps (Hymenoptera: Vespidae) reveal evolutionary signatures of social life.</title>
        <authorList>
            <person name="Catto M.A."/>
            <person name="Caine P.B."/>
            <person name="Orr S.E."/>
            <person name="Hunt B.G."/>
            <person name="Goodisman M.A.D."/>
        </authorList>
    </citation>
    <scope>NUCLEOTIDE SEQUENCE [LARGE SCALE GENOMIC DNA]</scope>
    <source>
        <strain evidence="2">233</strain>
        <tissue evidence="2">Head and thorax</tissue>
    </source>
</reference>
<dbReference type="Gene3D" id="3.40.47.10">
    <property type="match status" value="1"/>
</dbReference>
<sequence>MNSSLNTVSGLRITSARMLNQDDHCKVFDEDANGYTRSESIFVVFLQKAKTAKRIYATIIHAKTNCNGYKDEGIIFPSNLMQSTLLKEFYEECSVSTFCISYIKIHDHIFTKTKTNSLKIGYMGKILKRYGLLTNREKNSIRKLVKSIKNEAFFILCKRIILGTVKTKQIKFHKIP</sequence>
<evidence type="ECO:0000313" key="2">
    <source>
        <dbReference type="EMBL" id="KAL2715951.1"/>
    </source>
</evidence>
<name>A0ABD2A5N6_VESSQ</name>
<organism evidence="2 3">
    <name type="scientific">Vespula squamosa</name>
    <name type="common">Southern yellow jacket</name>
    <name type="synonym">Wasp</name>
    <dbReference type="NCBI Taxonomy" id="30214"/>
    <lineage>
        <taxon>Eukaryota</taxon>
        <taxon>Metazoa</taxon>
        <taxon>Ecdysozoa</taxon>
        <taxon>Arthropoda</taxon>
        <taxon>Hexapoda</taxon>
        <taxon>Insecta</taxon>
        <taxon>Pterygota</taxon>
        <taxon>Neoptera</taxon>
        <taxon>Endopterygota</taxon>
        <taxon>Hymenoptera</taxon>
        <taxon>Apocrita</taxon>
        <taxon>Aculeata</taxon>
        <taxon>Vespoidea</taxon>
        <taxon>Vespidae</taxon>
        <taxon>Vespinae</taxon>
        <taxon>Vespula</taxon>
    </lineage>
</organism>
<accession>A0ABD2A5N6</accession>
<keyword evidence="3" id="KW-1185">Reference proteome</keyword>
<proteinExistence type="predicted"/>
<dbReference type="InterPro" id="IPR016039">
    <property type="entry name" value="Thiolase-like"/>
</dbReference>
<gene>
    <name evidence="2" type="ORF">V1478_013627</name>
</gene>
<dbReference type="Pfam" id="PF00109">
    <property type="entry name" value="ketoacyl-synt"/>
    <property type="match status" value="1"/>
</dbReference>
<dbReference type="InterPro" id="IPR014030">
    <property type="entry name" value="Ketoacyl_synth_N"/>
</dbReference>
<dbReference type="PANTHER" id="PTHR43775:SF23">
    <property type="entry name" value="FATTY ACID SYNTHASE 3"/>
    <property type="match status" value="1"/>
</dbReference>
<protein>
    <submittedName>
        <fullName evidence="2">Fatty acid synthase-like</fullName>
    </submittedName>
</protein>
<comment type="caution">
    <text evidence="2">The sequence shown here is derived from an EMBL/GenBank/DDBJ whole genome shotgun (WGS) entry which is preliminary data.</text>
</comment>